<dbReference type="InterPro" id="IPR011990">
    <property type="entry name" value="TPR-like_helical_dom_sf"/>
</dbReference>
<keyword evidence="6" id="KW-1185">Reference proteome</keyword>
<dbReference type="InterPro" id="IPR016032">
    <property type="entry name" value="Sig_transdc_resp-reg_C-effctor"/>
</dbReference>
<dbReference type="Pfam" id="PF25872">
    <property type="entry name" value="HTH_77"/>
    <property type="match status" value="1"/>
</dbReference>
<dbReference type="SMART" id="SM00862">
    <property type="entry name" value="Trans_reg_C"/>
    <property type="match status" value="1"/>
</dbReference>
<dbReference type="SUPFAM" id="SSF46894">
    <property type="entry name" value="C-terminal effector domain of the bipartite response regulators"/>
    <property type="match status" value="1"/>
</dbReference>
<dbReference type="STRING" id="2017.SAMN05444320_102239"/>
<dbReference type="SMART" id="SM01043">
    <property type="entry name" value="BTAD"/>
    <property type="match status" value="1"/>
</dbReference>
<dbReference type="Pfam" id="PF03704">
    <property type="entry name" value="BTAD"/>
    <property type="match status" value="1"/>
</dbReference>
<evidence type="ECO:0000256" key="3">
    <source>
        <dbReference type="PROSITE-ProRule" id="PRU01091"/>
    </source>
</evidence>
<dbReference type="GO" id="GO:0016887">
    <property type="term" value="F:ATP hydrolysis activity"/>
    <property type="evidence" value="ECO:0007669"/>
    <property type="project" value="InterPro"/>
</dbReference>
<dbReference type="Proteomes" id="UP000184501">
    <property type="component" value="Unassembled WGS sequence"/>
</dbReference>
<evidence type="ECO:0000256" key="1">
    <source>
        <dbReference type="ARBA" id="ARBA00005820"/>
    </source>
</evidence>
<dbReference type="PRINTS" id="PR00364">
    <property type="entry name" value="DISEASERSIST"/>
</dbReference>
<dbReference type="InterPro" id="IPR058852">
    <property type="entry name" value="HTH_77"/>
</dbReference>
<reference evidence="5 6" key="1">
    <citation type="submission" date="2016-11" db="EMBL/GenBank/DDBJ databases">
        <authorList>
            <person name="Jaros S."/>
            <person name="Januszkiewicz K."/>
            <person name="Wedrychowicz H."/>
        </authorList>
    </citation>
    <scope>NUCLEOTIDE SEQUENCE [LARGE SCALE GENOMIC DNA]</scope>
    <source>
        <strain evidence="5 6">DSM 44523</strain>
    </source>
</reference>
<dbReference type="PANTHER" id="PTHR47691">
    <property type="entry name" value="REGULATOR-RELATED"/>
    <property type="match status" value="1"/>
</dbReference>
<dbReference type="Gene3D" id="1.10.10.10">
    <property type="entry name" value="Winged helix-like DNA-binding domain superfamily/Winged helix DNA-binding domain"/>
    <property type="match status" value="1"/>
</dbReference>
<evidence type="ECO:0000313" key="6">
    <source>
        <dbReference type="Proteomes" id="UP000184501"/>
    </source>
</evidence>
<dbReference type="SUPFAM" id="SSF48452">
    <property type="entry name" value="TPR-like"/>
    <property type="match status" value="1"/>
</dbReference>
<protein>
    <submittedName>
        <fullName evidence="5">Predicted ATPase</fullName>
    </submittedName>
</protein>
<dbReference type="GO" id="GO:0000160">
    <property type="term" value="P:phosphorelay signal transduction system"/>
    <property type="evidence" value="ECO:0007669"/>
    <property type="project" value="InterPro"/>
</dbReference>
<dbReference type="InterPro" id="IPR049945">
    <property type="entry name" value="AAA_22"/>
</dbReference>
<dbReference type="GO" id="GO:0003677">
    <property type="term" value="F:DNA binding"/>
    <property type="evidence" value="ECO:0007669"/>
    <property type="project" value="UniProtKB-UniRule"/>
</dbReference>
<dbReference type="InterPro" id="IPR005158">
    <property type="entry name" value="BTAD"/>
</dbReference>
<dbReference type="Gene3D" id="1.25.40.10">
    <property type="entry name" value="Tetratricopeptide repeat domain"/>
    <property type="match status" value="2"/>
</dbReference>
<dbReference type="InterPro" id="IPR036388">
    <property type="entry name" value="WH-like_DNA-bd_sf"/>
</dbReference>
<keyword evidence="2 3" id="KW-0238">DNA-binding</keyword>
<dbReference type="SUPFAM" id="SSF52540">
    <property type="entry name" value="P-loop containing nucleoside triphosphate hydrolases"/>
    <property type="match status" value="1"/>
</dbReference>
<evidence type="ECO:0000259" key="4">
    <source>
        <dbReference type="PROSITE" id="PS51755"/>
    </source>
</evidence>
<dbReference type="Gene3D" id="3.40.50.300">
    <property type="entry name" value="P-loop containing nucleotide triphosphate hydrolases"/>
    <property type="match status" value="1"/>
</dbReference>
<feature type="domain" description="OmpR/PhoB-type" evidence="4">
    <location>
        <begin position="1"/>
        <end position="93"/>
    </location>
</feature>
<dbReference type="InterPro" id="IPR001867">
    <property type="entry name" value="OmpR/PhoB-type_DNA-bd"/>
</dbReference>
<comment type="similarity">
    <text evidence="1">Belongs to the AfsR/DnrI/RedD regulatory family.</text>
</comment>
<dbReference type="PROSITE" id="PS51755">
    <property type="entry name" value="OMPR_PHOB"/>
    <property type="match status" value="1"/>
</dbReference>
<dbReference type="CDD" id="cd15831">
    <property type="entry name" value="BTAD"/>
    <property type="match status" value="1"/>
</dbReference>
<feature type="DNA-binding region" description="OmpR/PhoB-type" evidence="3">
    <location>
        <begin position="1"/>
        <end position="93"/>
    </location>
</feature>
<dbReference type="InterPro" id="IPR027417">
    <property type="entry name" value="P-loop_NTPase"/>
</dbReference>
<gene>
    <name evidence="5" type="ORF">SAMN05444320_102239</name>
</gene>
<proteinExistence type="inferred from homology"/>
<organism evidence="5 6">
    <name type="scientific">Streptoalloteichus hindustanus</name>
    <dbReference type="NCBI Taxonomy" id="2017"/>
    <lineage>
        <taxon>Bacteria</taxon>
        <taxon>Bacillati</taxon>
        <taxon>Actinomycetota</taxon>
        <taxon>Actinomycetes</taxon>
        <taxon>Pseudonocardiales</taxon>
        <taxon>Pseudonocardiaceae</taxon>
        <taxon>Streptoalloteichus</taxon>
    </lineage>
</organism>
<dbReference type="PANTHER" id="PTHR47691:SF3">
    <property type="entry name" value="HTH-TYPE TRANSCRIPTIONAL REGULATOR RV0890C-RELATED"/>
    <property type="match status" value="1"/>
</dbReference>
<dbReference type="Pfam" id="PF00486">
    <property type="entry name" value="Trans_reg_C"/>
    <property type="match status" value="1"/>
</dbReference>
<sequence>MWVRVQLLGRIRAYDTDGAPVEVGGIRLRTLLARLALDPGRVVPADSLIDRLWGDTPPADAVNALQALVSRLRRALGGPESVESVAGGYRLALGASDVDVHRFEELVARGRRELAADRPLRASASLDEALGLWRGAPLTDLSGSPFAEAAARLEELRVAAGEDRFDAALRLGRHAEVLADLEAAGRRHPLRERLAVLRMRALVAAGRQSDALAVYEDIRRVLAEELGVDPSEELRQTHVAVLRGEHGRRAVRSEPRLPVRLTSFVGRDDEVKLVLELMETARLVTIVGPGGGGKTRLAVEAVTQHRAYGGGRVWFVSLAGLDSPAGLADAVRGALRSADLRLPEGRPQPDDPFDQVVELLRGGEAVLVLDNCERLTADVAEFAYRLLDRLPHVNVLATSRESLGITGEALCRLGPLEVPATVERAPESAAVRLFVDRAAAVRPGFALDESTLGPVVDICRRLDGLPLALELAAARLRSMTVDQVARRLDDRFRLLTSGNRTALAHQRTLQAVIDWSWDLLSEPERALARRFSVFPGGADERAAAAVCSPDGSPYLLDSLVEKSLVELTADGRYRMLETMRAYAAEKLRHSGEWPAVGARFVRHFVELAEENEPLLRTRDQLRGYAIFDAEYDNLVFAFRSAVATGDADSSWRLLLALYWYWSIRFEPRSEELMAEVLELGDALPEDVRATINALHVLTNNRAWFPERETARALVEECVRTGAVDRFCVLVPVVVGAAFLYGLDDLAEHALHRAKHHRDRWARVCAFYVETVARVDRGDWQGALAARAVALEKAEEIGERYALSVTLFDAARAHSVDGEHRRAVATMERSSALVAELGGGEEIWHRTWLATERMRGGDLTGARREVDAARRLLNGEVRQHAELGFHRCVADLHRRLGEPELADRALDRLEEVAHELSVLPEAIAHLVVPARMANLITAGRAAEARELFPTVVEAVLALRDVAPAAELLARLLHLEGDPTGAATALGMSEAIRGAFDRGEPELTELVAELTERLGAPEYDEAYRRGAELSRDDALARLRA</sequence>
<dbReference type="Pfam" id="PF13401">
    <property type="entry name" value="AAA_22"/>
    <property type="match status" value="1"/>
</dbReference>
<name>A0A1M4Y5W7_STRHI</name>
<dbReference type="AlphaFoldDB" id="A0A1M4Y5W7"/>
<dbReference type="EMBL" id="FQVN01000002">
    <property type="protein sequence ID" value="SHF00842.1"/>
    <property type="molecule type" value="Genomic_DNA"/>
</dbReference>
<dbReference type="GO" id="GO:0006355">
    <property type="term" value="P:regulation of DNA-templated transcription"/>
    <property type="evidence" value="ECO:0007669"/>
    <property type="project" value="InterPro"/>
</dbReference>
<evidence type="ECO:0000256" key="2">
    <source>
        <dbReference type="ARBA" id="ARBA00023125"/>
    </source>
</evidence>
<evidence type="ECO:0000313" key="5">
    <source>
        <dbReference type="EMBL" id="SHF00842.1"/>
    </source>
</evidence>
<accession>A0A1M4Y5W7</accession>